<organism evidence="2">
    <name type="scientific">Candidatus Aciduliprofundum boonei</name>
    <dbReference type="NCBI Taxonomy" id="379547"/>
    <lineage>
        <taxon>Archaea</taxon>
        <taxon>Methanobacteriati</taxon>
        <taxon>Thermoplasmatota</taxon>
        <taxon>DHVE2 group</taxon>
        <taxon>Candidatus Aciduliprofundum</taxon>
    </lineage>
</organism>
<proteinExistence type="predicted"/>
<comment type="caution">
    <text evidence="2">The sequence shown here is derived from an EMBL/GenBank/DDBJ whole genome shotgun (WGS) entry which is preliminary data.</text>
</comment>
<sequence length="149" mass="16371">AYGIHVSRRYIDEIEDGLVYGASSGFGFAATENLLYEISAFLQGGLISWLYVALVRSISSALVHGSATAMTGLGYSLKRFHRGSLLKGYLSAVLLHSSFNILASVPIIYRGEGGYIYLVPLALAIMYGGISFSYIKKKIRYYDIPRRKG</sequence>
<keyword evidence="2" id="KW-0482">Metalloprotease</keyword>
<keyword evidence="1" id="KW-1133">Transmembrane helix</keyword>
<keyword evidence="2" id="KW-0378">Hydrolase</keyword>
<keyword evidence="1" id="KW-0812">Transmembrane</keyword>
<accession>A0A7J3T9H2</accession>
<evidence type="ECO:0000256" key="1">
    <source>
        <dbReference type="SAM" id="Phobius"/>
    </source>
</evidence>
<name>A0A7J3T9H2_9ARCH</name>
<dbReference type="PANTHER" id="PTHR36844:SF1">
    <property type="entry name" value="PROTEASE PRSW"/>
    <property type="match status" value="1"/>
</dbReference>
<dbReference type="PANTHER" id="PTHR36844">
    <property type="entry name" value="PROTEASE PRSW"/>
    <property type="match status" value="1"/>
</dbReference>
<feature type="transmembrane region" description="Helical" evidence="1">
    <location>
        <begin position="89"/>
        <end position="109"/>
    </location>
</feature>
<gene>
    <name evidence="2" type="ORF">ENL31_01970</name>
</gene>
<feature type="non-terminal residue" evidence="2">
    <location>
        <position position="1"/>
    </location>
</feature>
<feature type="transmembrane region" description="Helical" evidence="1">
    <location>
        <begin position="115"/>
        <end position="135"/>
    </location>
</feature>
<dbReference type="EMBL" id="DRTM01000139">
    <property type="protein sequence ID" value="HHE75879.1"/>
    <property type="molecule type" value="Genomic_DNA"/>
</dbReference>
<dbReference type="InterPro" id="IPR026898">
    <property type="entry name" value="PrsW"/>
</dbReference>
<dbReference type="Proteomes" id="UP000886130">
    <property type="component" value="Unassembled WGS sequence"/>
</dbReference>
<dbReference type="Pfam" id="PF13367">
    <property type="entry name" value="PrsW-protease"/>
    <property type="match status" value="1"/>
</dbReference>
<reference evidence="2" key="1">
    <citation type="journal article" date="2020" name="mSystems">
        <title>Genome- and Community-Level Interaction Insights into Carbon Utilization and Element Cycling Functions of Hydrothermarchaeota in Hydrothermal Sediment.</title>
        <authorList>
            <person name="Zhou Z."/>
            <person name="Liu Y."/>
            <person name="Xu W."/>
            <person name="Pan J."/>
            <person name="Luo Z.H."/>
            <person name="Li M."/>
        </authorList>
    </citation>
    <scope>NUCLEOTIDE SEQUENCE [LARGE SCALE GENOMIC DNA]</scope>
    <source>
        <strain evidence="2">HyVt-85</strain>
    </source>
</reference>
<dbReference type="GO" id="GO:0008237">
    <property type="term" value="F:metallopeptidase activity"/>
    <property type="evidence" value="ECO:0007669"/>
    <property type="project" value="UniProtKB-KW"/>
</dbReference>
<evidence type="ECO:0000313" key="2">
    <source>
        <dbReference type="EMBL" id="HHE75879.1"/>
    </source>
</evidence>
<dbReference type="AlphaFoldDB" id="A0A7J3T9H2"/>
<protein>
    <submittedName>
        <fullName evidence="2">PrsW family intramembrane metalloprotease</fullName>
    </submittedName>
</protein>
<keyword evidence="2" id="KW-0645">Protease</keyword>
<keyword evidence="1" id="KW-0472">Membrane</keyword>